<dbReference type="InterPro" id="IPR011051">
    <property type="entry name" value="RmlC_Cupin_sf"/>
</dbReference>
<reference evidence="2" key="1">
    <citation type="submission" date="2023-01" db="EMBL/GenBank/DDBJ databases">
        <title>Sulfurovum sp. zt1-1 genome assembly.</title>
        <authorList>
            <person name="Wang J."/>
        </authorList>
    </citation>
    <scope>NUCLEOTIDE SEQUENCE</scope>
    <source>
        <strain evidence="2">Zt1-1</strain>
    </source>
</reference>
<dbReference type="Proteomes" id="UP001169069">
    <property type="component" value="Unassembled WGS sequence"/>
</dbReference>
<evidence type="ECO:0000313" key="3">
    <source>
        <dbReference type="Proteomes" id="UP001169069"/>
    </source>
</evidence>
<name>A0ABT7QXE1_9BACT</name>
<proteinExistence type="predicted"/>
<dbReference type="Pfam" id="PF07883">
    <property type="entry name" value="Cupin_2"/>
    <property type="match status" value="1"/>
</dbReference>
<evidence type="ECO:0000313" key="2">
    <source>
        <dbReference type="EMBL" id="MDM5271502.1"/>
    </source>
</evidence>
<comment type="caution">
    <text evidence="2">The sequence shown here is derived from an EMBL/GenBank/DDBJ whole genome shotgun (WGS) entry which is preliminary data.</text>
</comment>
<organism evidence="2 3">
    <name type="scientific">Sulfurovum zhangzhouensis</name>
    <dbReference type="NCBI Taxonomy" id="3019067"/>
    <lineage>
        <taxon>Bacteria</taxon>
        <taxon>Pseudomonadati</taxon>
        <taxon>Campylobacterota</taxon>
        <taxon>Epsilonproteobacteria</taxon>
        <taxon>Campylobacterales</taxon>
        <taxon>Sulfurovaceae</taxon>
        <taxon>Sulfurovum</taxon>
    </lineage>
</organism>
<dbReference type="Gene3D" id="2.60.120.10">
    <property type="entry name" value="Jelly Rolls"/>
    <property type="match status" value="1"/>
</dbReference>
<dbReference type="RefSeq" id="WP_289412983.1">
    <property type="nucleotide sequence ID" value="NZ_JAQIBD010000001.1"/>
</dbReference>
<dbReference type="PANTHER" id="PTHR37694:SF1">
    <property type="entry name" value="SLR8022 PROTEIN"/>
    <property type="match status" value="1"/>
</dbReference>
<keyword evidence="3" id="KW-1185">Reference proteome</keyword>
<accession>A0ABT7QXE1</accession>
<dbReference type="SUPFAM" id="SSF51182">
    <property type="entry name" value="RmlC-like cupins"/>
    <property type="match status" value="1"/>
</dbReference>
<dbReference type="PANTHER" id="PTHR37694">
    <property type="entry name" value="SLR8022 PROTEIN"/>
    <property type="match status" value="1"/>
</dbReference>
<dbReference type="EMBL" id="JAQIBD010000001">
    <property type="protein sequence ID" value="MDM5271502.1"/>
    <property type="molecule type" value="Genomic_DNA"/>
</dbReference>
<sequence>MKKVSFMNDPSFGDNPKVTPLLETPFSKEIRICMSKGNMMKEHTAPGAITIMLLKGKLLLESQGHETILEDGDIVYLNPKIPHSLEAIEECIIRLTLARHDSVERINKIIAPLGSSQK</sequence>
<dbReference type="InterPro" id="IPR013096">
    <property type="entry name" value="Cupin_2"/>
</dbReference>
<feature type="domain" description="Cupin type-2" evidence="1">
    <location>
        <begin position="33"/>
        <end position="89"/>
    </location>
</feature>
<evidence type="ECO:0000259" key="1">
    <source>
        <dbReference type="Pfam" id="PF07883"/>
    </source>
</evidence>
<dbReference type="InterPro" id="IPR014710">
    <property type="entry name" value="RmlC-like_jellyroll"/>
</dbReference>
<gene>
    <name evidence="2" type="ORF">PGH07_04875</name>
</gene>
<protein>
    <submittedName>
        <fullName evidence="2">Cupin domain-containing protein</fullName>
    </submittedName>
</protein>